<evidence type="ECO:0000256" key="9">
    <source>
        <dbReference type="ARBA" id="ARBA00038489"/>
    </source>
</evidence>
<evidence type="ECO:0000256" key="7">
    <source>
        <dbReference type="ARBA" id="ARBA00023284"/>
    </source>
</evidence>
<dbReference type="InterPro" id="IPR000866">
    <property type="entry name" value="AhpC/TSA"/>
</dbReference>
<dbReference type="EC" id="1.11.1.24" evidence="2"/>
<keyword evidence="13" id="KW-1185">Reference proteome</keyword>
<evidence type="ECO:0000256" key="8">
    <source>
        <dbReference type="ARBA" id="ARBA00032824"/>
    </source>
</evidence>
<name>M1VBX9_CYAM1</name>
<evidence type="ECO:0000256" key="5">
    <source>
        <dbReference type="ARBA" id="ARBA00023002"/>
    </source>
</evidence>
<evidence type="ECO:0000313" key="13">
    <source>
        <dbReference type="Proteomes" id="UP000007014"/>
    </source>
</evidence>
<evidence type="ECO:0000256" key="1">
    <source>
        <dbReference type="ARBA" id="ARBA00011245"/>
    </source>
</evidence>
<evidence type="ECO:0000259" key="11">
    <source>
        <dbReference type="PROSITE" id="PS51352"/>
    </source>
</evidence>
<dbReference type="HOGENOM" id="CLU_042529_14_1_1"/>
<keyword evidence="5" id="KW-0560">Oxidoreductase</keyword>
<keyword evidence="3" id="KW-0575">Peroxidase</keyword>
<evidence type="ECO:0000256" key="2">
    <source>
        <dbReference type="ARBA" id="ARBA00013017"/>
    </source>
</evidence>
<sequence length="217" mass="24311">MFISSTPCVRGSVRSLSVHSLSRQLGTRYFVQSKHQSRVRLRTCVIPTGPGSLQRTVWCMELQVGDAAPDFQMPTDQGGQVSLKDFRGRPVVLYFYPKANTPGCTTQACDLRDNIEDLNKVDAVVIGVSRDPVADLAKFRKDHGLNFYLASDADGSVTEAYGVWKLRKMMGREFMGIERSTFIIQDGVIRKLWRGVKAPEHIAWVKRSLEEMKAGAK</sequence>
<keyword evidence="4" id="KW-0049">Antioxidant</keyword>
<dbReference type="OMA" id="YTGGCNI"/>
<evidence type="ECO:0000256" key="3">
    <source>
        <dbReference type="ARBA" id="ARBA00022559"/>
    </source>
</evidence>
<feature type="domain" description="Thioredoxin" evidence="11">
    <location>
        <begin position="62"/>
        <end position="214"/>
    </location>
</feature>
<dbReference type="RefSeq" id="XP_005538935.1">
    <property type="nucleotide sequence ID" value="XM_005538878.1"/>
</dbReference>
<dbReference type="CDD" id="cd03017">
    <property type="entry name" value="PRX_BCP"/>
    <property type="match status" value="1"/>
</dbReference>
<keyword evidence="7" id="KW-0676">Redox-active center</keyword>
<dbReference type="PANTHER" id="PTHR42801:SF4">
    <property type="entry name" value="AHPC_TSA FAMILY PROTEIN"/>
    <property type="match status" value="1"/>
</dbReference>
<evidence type="ECO:0000256" key="10">
    <source>
        <dbReference type="ARBA" id="ARBA00049091"/>
    </source>
</evidence>
<dbReference type="GO" id="GO:0005737">
    <property type="term" value="C:cytoplasm"/>
    <property type="evidence" value="ECO:0007669"/>
    <property type="project" value="TreeGrafter"/>
</dbReference>
<evidence type="ECO:0000256" key="4">
    <source>
        <dbReference type="ARBA" id="ARBA00022862"/>
    </source>
</evidence>
<dbReference type="Proteomes" id="UP000007014">
    <property type="component" value="Chromosome 19"/>
</dbReference>
<reference evidence="12 13" key="1">
    <citation type="journal article" date="2004" name="Nature">
        <title>Genome sequence of the ultrasmall unicellular red alga Cyanidioschyzon merolae 10D.</title>
        <authorList>
            <person name="Matsuzaki M."/>
            <person name="Misumi O."/>
            <person name="Shin-i T."/>
            <person name="Maruyama S."/>
            <person name="Takahara M."/>
            <person name="Miyagishima S."/>
            <person name="Mori T."/>
            <person name="Nishida K."/>
            <person name="Yagisawa F."/>
            <person name="Nishida K."/>
            <person name="Yoshida Y."/>
            <person name="Nishimura Y."/>
            <person name="Nakao S."/>
            <person name="Kobayashi T."/>
            <person name="Momoyama Y."/>
            <person name="Higashiyama T."/>
            <person name="Minoda A."/>
            <person name="Sano M."/>
            <person name="Nomoto H."/>
            <person name="Oishi K."/>
            <person name="Hayashi H."/>
            <person name="Ohta F."/>
            <person name="Nishizaka S."/>
            <person name="Haga S."/>
            <person name="Miura S."/>
            <person name="Morishita T."/>
            <person name="Kabeya Y."/>
            <person name="Terasawa K."/>
            <person name="Suzuki Y."/>
            <person name="Ishii Y."/>
            <person name="Asakawa S."/>
            <person name="Takano H."/>
            <person name="Ohta N."/>
            <person name="Kuroiwa H."/>
            <person name="Tanaka K."/>
            <person name="Shimizu N."/>
            <person name="Sugano S."/>
            <person name="Sato N."/>
            <person name="Nozaki H."/>
            <person name="Ogasawara N."/>
            <person name="Kohara Y."/>
            <person name="Kuroiwa T."/>
        </authorList>
    </citation>
    <scope>NUCLEOTIDE SEQUENCE [LARGE SCALE GENOMIC DNA]</scope>
    <source>
        <strain evidence="12 13">10D</strain>
    </source>
</reference>
<dbReference type="Gene3D" id="3.40.30.10">
    <property type="entry name" value="Glutaredoxin"/>
    <property type="match status" value="1"/>
</dbReference>
<evidence type="ECO:0000256" key="6">
    <source>
        <dbReference type="ARBA" id="ARBA00023157"/>
    </source>
</evidence>
<evidence type="ECO:0000313" key="12">
    <source>
        <dbReference type="EMBL" id="BAM82899.1"/>
    </source>
</evidence>
<dbReference type="InterPro" id="IPR013766">
    <property type="entry name" value="Thioredoxin_domain"/>
</dbReference>
<dbReference type="EMBL" id="AP006501">
    <property type="protein sequence ID" value="BAM82899.1"/>
    <property type="molecule type" value="Genomic_DNA"/>
</dbReference>
<dbReference type="KEGG" id="cme:CYME_CMS311C"/>
<comment type="catalytic activity">
    <reaction evidence="10">
        <text>a hydroperoxide + [thioredoxin]-dithiol = an alcohol + [thioredoxin]-disulfide + H2O</text>
        <dbReference type="Rhea" id="RHEA:62620"/>
        <dbReference type="Rhea" id="RHEA-COMP:10698"/>
        <dbReference type="Rhea" id="RHEA-COMP:10700"/>
        <dbReference type="ChEBI" id="CHEBI:15377"/>
        <dbReference type="ChEBI" id="CHEBI:29950"/>
        <dbReference type="ChEBI" id="CHEBI:30879"/>
        <dbReference type="ChEBI" id="CHEBI:35924"/>
        <dbReference type="ChEBI" id="CHEBI:50058"/>
        <dbReference type="EC" id="1.11.1.24"/>
    </reaction>
</comment>
<comment type="similarity">
    <text evidence="9">Belongs to the peroxiredoxin family. BCP/PrxQ subfamily.</text>
</comment>
<keyword evidence="6" id="KW-1015">Disulfide bond</keyword>
<dbReference type="GO" id="GO:0008379">
    <property type="term" value="F:thioredoxin peroxidase activity"/>
    <property type="evidence" value="ECO:0007669"/>
    <property type="project" value="TreeGrafter"/>
</dbReference>
<dbReference type="eggNOG" id="KOG0855">
    <property type="taxonomic scope" value="Eukaryota"/>
</dbReference>
<reference evidence="12 13" key="2">
    <citation type="journal article" date="2007" name="BMC Biol.">
        <title>A 100%-complete sequence reveals unusually simple genomic features in the hot-spring red alga Cyanidioschyzon merolae.</title>
        <authorList>
            <person name="Nozaki H."/>
            <person name="Takano H."/>
            <person name="Misumi O."/>
            <person name="Terasawa K."/>
            <person name="Matsuzaki M."/>
            <person name="Maruyama S."/>
            <person name="Nishida K."/>
            <person name="Yagisawa F."/>
            <person name="Yoshida Y."/>
            <person name="Fujiwara T."/>
            <person name="Takio S."/>
            <person name="Tamura K."/>
            <person name="Chung S.J."/>
            <person name="Nakamura S."/>
            <person name="Kuroiwa H."/>
            <person name="Tanaka K."/>
            <person name="Sato N."/>
            <person name="Kuroiwa T."/>
        </authorList>
    </citation>
    <scope>NUCLEOTIDE SEQUENCE [LARGE SCALE GENOMIC DNA]</scope>
    <source>
        <strain evidence="12 13">10D</strain>
    </source>
</reference>
<dbReference type="NCBIfam" id="NF006960">
    <property type="entry name" value="PRK09437.1"/>
    <property type="match status" value="1"/>
</dbReference>
<gene>
    <name evidence="12" type="ORF">CYME_CMS311C</name>
</gene>
<dbReference type="GO" id="GO:0034599">
    <property type="term" value="P:cellular response to oxidative stress"/>
    <property type="evidence" value="ECO:0007669"/>
    <property type="project" value="TreeGrafter"/>
</dbReference>
<dbReference type="AlphaFoldDB" id="M1VBX9"/>
<comment type="subunit">
    <text evidence="1">Monomer.</text>
</comment>
<dbReference type="PANTHER" id="PTHR42801">
    <property type="entry name" value="THIOREDOXIN-DEPENDENT PEROXIDE REDUCTASE"/>
    <property type="match status" value="1"/>
</dbReference>
<dbReference type="InterPro" id="IPR050924">
    <property type="entry name" value="Peroxiredoxin_BCP/PrxQ"/>
</dbReference>
<dbReference type="InterPro" id="IPR036249">
    <property type="entry name" value="Thioredoxin-like_sf"/>
</dbReference>
<accession>M1VBX9</accession>
<dbReference type="PROSITE" id="PS51352">
    <property type="entry name" value="THIOREDOXIN_2"/>
    <property type="match status" value="1"/>
</dbReference>
<organism evidence="12 13">
    <name type="scientific">Cyanidioschyzon merolae (strain NIES-3377 / 10D)</name>
    <name type="common">Unicellular red alga</name>
    <dbReference type="NCBI Taxonomy" id="280699"/>
    <lineage>
        <taxon>Eukaryota</taxon>
        <taxon>Rhodophyta</taxon>
        <taxon>Bangiophyceae</taxon>
        <taxon>Cyanidiales</taxon>
        <taxon>Cyanidiaceae</taxon>
        <taxon>Cyanidioschyzon</taxon>
    </lineage>
</organism>
<dbReference type="OrthoDB" id="338622at2759"/>
<dbReference type="GO" id="GO:0045454">
    <property type="term" value="P:cell redox homeostasis"/>
    <property type="evidence" value="ECO:0007669"/>
    <property type="project" value="TreeGrafter"/>
</dbReference>
<dbReference type="FunFam" id="3.40.30.10:FF:000007">
    <property type="entry name" value="Thioredoxin-dependent thiol peroxidase"/>
    <property type="match status" value="1"/>
</dbReference>
<proteinExistence type="inferred from homology"/>
<protein>
    <recommendedName>
        <fullName evidence="2">thioredoxin-dependent peroxiredoxin</fullName>
        <ecNumber evidence="2">1.11.1.24</ecNumber>
    </recommendedName>
    <alternativeName>
        <fullName evidence="8">Thioredoxin peroxidase</fullName>
    </alternativeName>
</protein>
<dbReference type="SUPFAM" id="SSF52833">
    <property type="entry name" value="Thioredoxin-like"/>
    <property type="match status" value="1"/>
</dbReference>
<dbReference type="Pfam" id="PF00578">
    <property type="entry name" value="AhpC-TSA"/>
    <property type="match status" value="1"/>
</dbReference>
<dbReference type="GeneID" id="16997231"/>